<dbReference type="InterPro" id="IPR048419">
    <property type="entry name" value="Topless_Znf"/>
</dbReference>
<feature type="domain" description="TOPLESS zinc finger" evidence="1">
    <location>
        <begin position="22"/>
        <end position="62"/>
    </location>
</feature>
<sequence>MLIELKKLCEANPLFRDKLQFPNIRGSRLRMLINQSLNWQHSLCPNSRQNLDIRTFFVDHSCKNSNDSLAQLAASNQLIGSPTKMEGFLPLGTNVSFQSTSVELQTPLTTWMSNLSTRTHSAVFGGGIDFGRVTNPTAISNGLGNSDEMYKTRFSGVLDRVSLIA</sequence>
<organism evidence="2 3">
    <name type="scientific">Carya illinoinensis</name>
    <name type="common">Pecan</name>
    <dbReference type="NCBI Taxonomy" id="32201"/>
    <lineage>
        <taxon>Eukaryota</taxon>
        <taxon>Viridiplantae</taxon>
        <taxon>Streptophyta</taxon>
        <taxon>Embryophyta</taxon>
        <taxon>Tracheophyta</taxon>
        <taxon>Spermatophyta</taxon>
        <taxon>Magnoliopsida</taxon>
        <taxon>eudicotyledons</taxon>
        <taxon>Gunneridae</taxon>
        <taxon>Pentapetalae</taxon>
        <taxon>rosids</taxon>
        <taxon>fabids</taxon>
        <taxon>Fagales</taxon>
        <taxon>Juglandaceae</taxon>
        <taxon>Carya</taxon>
    </lineage>
</organism>
<dbReference type="GO" id="GO:0006355">
    <property type="term" value="P:regulation of DNA-templated transcription"/>
    <property type="evidence" value="ECO:0007669"/>
    <property type="project" value="InterPro"/>
</dbReference>
<reference evidence="2" key="1">
    <citation type="submission" date="2020-12" db="EMBL/GenBank/DDBJ databases">
        <title>WGS assembly of Carya illinoinensis cv. Pawnee.</title>
        <authorList>
            <person name="Platts A."/>
            <person name="Shu S."/>
            <person name="Wright S."/>
            <person name="Barry K."/>
            <person name="Edger P."/>
            <person name="Pires J.C."/>
            <person name="Schmutz J."/>
        </authorList>
    </citation>
    <scope>NUCLEOTIDE SEQUENCE</scope>
    <source>
        <tissue evidence="2">Leaf</tissue>
    </source>
</reference>
<keyword evidence="3" id="KW-1185">Reference proteome</keyword>
<dbReference type="EMBL" id="CM031821">
    <property type="protein sequence ID" value="KAG6631590.1"/>
    <property type="molecule type" value="Genomic_DNA"/>
</dbReference>
<dbReference type="AlphaFoldDB" id="A0A8T1NS94"/>
<dbReference type="Pfam" id="PF21359">
    <property type="entry name" value="zf_topless"/>
    <property type="match status" value="1"/>
</dbReference>
<evidence type="ECO:0000313" key="2">
    <source>
        <dbReference type="EMBL" id="KAG6631590.1"/>
    </source>
</evidence>
<dbReference type="PANTHER" id="PTHR44083">
    <property type="entry name" value="TOPLESS-RELATED PROTEIN 1-RELATED"/>
    <property type="match status" value="1"/>
</dbReference>
<evidence type="ECO:0000313" key="3">
    <source>
        <dbReference type="Proteomes" id="UP000811609"/>
    </source>
</evidence>
<evidence type="ECO:0000259" key="1">
    <source>
        <dbReference type="Pfam" id="PF21359"/>
    </source>
</evidence>
<dbReference type="InterPro" id="IPR027728">
    <property type="entry name" value="Topless_fam"/>
</dbReference>
<dbReference type="PANTHER" id="PTHR44083:SF46">
    <property type="entry name" value="CTLH DOMAIN-CONTAINING PROTEIN"/>
    <property type="match status" value="1"/>
</dbReference>
<comment type="caution">
    <text evidence="2">The sequence shown here is derived from an EMBL/GenBank/DDBJ whole genome shotgun (WGS) entry which is preliminary data.</text>
</comment>
<protein>
    <recommendedName>
        <fullName evidence="1">TOPLESS zinc finger domain-containing protein</fullName>
    </recommendedName>
</protein>
<accession>A0A8T1NS94</accession>
<gene>
    <name evidence="2" type="ORF">CIPAW_13G101000</name>
</gene>
<name>A0A8T1NS94_CARIL</name>
<dbReference type="Proteomes" id="UP000811609">
    <property type="component" value="Chromosome 13"/>
</dbReference>
<proteinExistence type="predicted"/>